<dbReference type="GO" id="GO:0016987">
    <property type="term" value="F:sigma factor activity"/>
    <property type="evidence" value="ECO:0007669"/>
    <property type="project" value="TreeGrafter"/>
</dbReference>
<sequence length="135" mass="13908">MAQRDGSRGPGGAGAGAEHARVVAALRRATGAGDRDGVRALVEPDATLWVDAAGSDDATPGVVEGGDETARALCQVLRPGPGVEVAVCSVNGADGLVVRHEAVVTGVVSVTVRSARVREAWVVLSPYKLERWNRD</sequence>
<dbReference type="InterPro" id="IPR052704">
    <property type="entry name" value="ECF_Sigma-70_Domain"/>
</dbReference>
<dbReference type="RefSeq" id="WP_087472106.1">
    <property type="nucleotide sequence ID" value="NZ_CP021383.1"/>
</dbReference>
<dbReference type="KEGG" id="cceu:CBR64_18790"/>
<dbReference type="InterPro" id="IPR032710">
    <property type="entry name" value="NTF2-like_dom_sf"/>
</dbReference>
<dbReference type="PANTHER" id="PTHR30173:SF43">
    <property type="entry name" value="ECF RNA POLYMERASE SIGMA FACTOR SIGI-RELATED"/>
    <property type="match status" value="1"/>
</dbReference>
<evidence type="ECO:0000313" key="2">
    <source>
        <dbReference type="Proteomes" id="UP000196228"/>
    </source>
</evidence>
<evidence type="ECO:0008006" key="3">
    <source>
        <dbReference type="Google" id="ProtNLM"/>
    </source>
</evidence>
<reference evidence="1 2" key="1">
    <citation type="submission" date="2017-05" db="EMBL/GenBank/DDBJ databases">
        <authorList>
            <person name="Song R."/>
            <person name="Chenine A.L."/>
            <person name="Ruprecht R.M."/>
        </authorList>
    </citation>
    <scope>NUCLEOTIDE SEQUENCE [LARGE SCALE GENOMIC DNA]</scope>
    <source>
        <strain evidence="1 2">PSBB019</strain>
    </source>
</reference>
<dbReference type="SUPFAM" id="SSF54427">
    <property type="entry name" value="NTF2-like"/>
    <property type="match status" value="1"/>
</dbReference>
<dbReference type="Proteomes" id="UP000196228">
    <property type="component" value="Chromosome"/>
</dbReference>
<dbReference type="AlphaFoldDB" id="A0A1Y0HYG5"/>
<dbReference type="Gene3D" id="3.10.450.50">
    <property type="match status" value="1"/>
</dbReference>
<evidence type="ECO:0000313" key="1">
    <source>
        <dbReference type="EMBL" id="ARU53181.1"/>
    </source>
</evidence>
<protein>
    <recommendedName>
        <fullName evidence="3">SnoaL-like domain-containing protein</fullName>
    </recommendedName>
</protein>
<dbReference type="PANTHER" id="PTHR30173">
    <property type="entry name" value="SIGMA 19 FACTOR"/>
    <property type="match status" value="1"/>
</dbReference>
<proteinExistence type="predicted"/>
<organism evidence="1 2">
    <name type="scientific">Cellulosimicrobium cellulans</name>
    <name type="common">Arthrobacter luteus</name>
    <dbReference type="NCBI Taxonomy" id="1710"/>
    <lineage>
        <taxon>Bacteria</taxon>
        <taxon>Bacillati</taxon>
        <taxon>Actinomycetota</taxon>
        <taxon>Actinomycetes</taxon>
        <taxon>Micrococcales</taxon>
        <taxon>Promicromonosporaceae</taxon>
        <taxon>Cellulosimicrobium</taxon>
    </lineage>
</organism>
<gene>
    <name evidence="1" type="ORF">CBR64_18790</name>
</gene>
<dbReference type="EMBL" id="CP021383">
    <property type="protein sequence ID" value="ARU53181.1"/>
    <property type="molecule type" value="Genomic_DNA"/>
</dbReference>
<accession>A0A1Y0HYG5</accession>
<dbReference type="OrthoDB" id="3298440at2"/>
<name>A0A1Y0HYG5_CELCE</name>